<dbReference type="GO" id="GO:0003885">
    <property type="term" value="F:D-arabinono-1,4-lactone oxidase activity"/>
    <property type="evidence" value="ECO:0007669"/>
    <property type="project" value="InterPro"/>
</dbReference>
<evidence type="ECO:0000256" key="1">
    <source>
        <dbReference type="ARBA" id="ARBA00001974"/>
    </source>
</evidence>
<evidence type="ECO:0000256" key="3">
    <source>
        <dbReference type="ARBA" id="ARBA00005466"/>
    </source>
</evidence>
<dbReference type="PROSITE" id="PS51387">
    <property type="entry name" value="FAD_PCMH"/>
    <property type="match status" value="1"/>
</dbReference>
<dbReference type="NCBIfam" id="TIGR01677">
    <property type="entry name" value="pln_FAD_oxido"/>
    <property type="match status" value="1"/>
</dbReference>
<gene>
    <name evidence="13" type="ORF">DKX38_003065</name>
</gene>
<evidence type="ECO:0000256" key="10">
    <source>
        <dbReference type="ARBA" id="ARBA00048083"/>
    </source>
</evidence>
<evidence type="ECO:0000256" key="6">
    <source>
        <dbReference type="ARBA" id="ARBA00022644"/>
    </source>
</evidence>
<evidence type="ECO:0000256" key="8">
    <source>
        <dbReference type="ARBA" id="ARBA00022827"/>
    </source>
</evidence>
<evidence type="ECO:0000259" key="12">
    <source>
        <dbReference type="PROSITE" id="PS51387"/>
    </source>
</evidence>
<dbReference type="Gene3D" id="3.30.465.10">
    <property type="match status" value="1"/>
</dbReference>
<accession>A0A5N5NPQ0</accession>
<evidence type="ECO:0000256" key="4">
    <source>
        <dbReference type="ARBA" id="ARBA00013121"/>
    </source>
</evidence>
<comment type="cofactor">
    <cofactor evidence="1">
        <name>FAD</name>
        <dbReference type="ChEBI" id="CHEBI:57692"/>
    </cofactor>
</comment>
<dbReference type="EMBL" id="VDCV01000002">
    <property type="protein sequence ID" value="KAB5569272.1"/>
    <property type="molecule type" value="Genomic_DNA"/>
</dbReference>
<name>A0A5N5NPQ0_9ROSI</name>
<dbReference type="GO" id="GO:0071949">
    <property type="term" value="F:FAD binding"/>
    <property type="evidence" value="ECO:0007669"/>
    <property type="project" value="InterPro"/>
</dbReference>
<dbReference type="FunFam" id="3.30.465.10:FF:000033">
    <property type="entry name" value="L-gulonolactone oxidase 5"/>
    <property type="match status" value="1"/>
</dbReference>
<evidence type="ECO:0000256" key="9">
    <source>
        <dbReference type="ARBA" id="ARBA00023002"/>
    </source>
</evidence>
<evidence type="ECO:0000256" key="7">
    <source>
        <dbReference type="ARBA" id="ARBA00022729"/>
    </source>
</evidence>
<reference evidence="14" key="1">
    <citation type="journal article" date="2019" name="Gigascience">
        <title>De novo genome assembly of the endangered Acer yangbiense, a plant species with extremely small populations endemic to Yunnan Province, China.</title>
        <authorList>
            <person name="Yang J."/>
            <person name="Wariss H.M."/>
            <person name="Tao L."/>
            <person name="Zhang R."/>
            <person name="Yun Q."/>
            <person name="Hollingsworth P."/>
            <person name="Dao Z."/>
            <person name="Luo G."/>
            <person name="Guo H."/>
            <person name="Ma Y."/>
            <person name="Sun W."/>
        </authorList>
    </citation>
    <scope>NUCLEOTIDE SEQUENCE [LARGE SCALE GENOMIC DNA]</scope>
    <source>
        <strain evidence="14">cv. br00</strain>
    </source>
</reference>
<dbReference type="InterPro" id="IPR007173">
    <property type="entry name" value="ALO_C"/>
</dbReference>
<dbReference type="Proteomes" id="UP000326939">
    <property type="component" value="Chromosome 2"/>
</dbReference>
<feature type="chain" id="PRO_5024443694" description="L-gulonolactone oxidase" evidence="11">
    <location>
        <begin position="33"/>
        <end position="628"/>
    </location>
</feature>
<dbReference type="InterPro" id="IPR016169">
    <property type="entry name" value="FAD-bd_PCMH_sub2"/>
</dbReference>
<dbReference type="InterPro" id="IPR016167">
    <property type="entry name" value="FAD-bd_PCMH_sub1"/>
</dbReference>
<dbReference type="InterPro" id="IPR050432">
    <property type="entry name" value="FAD-linked_Oxidoreductases_BP"/>
</dbReference>
<feature type="signal peptide" evidence="11">
    <location>
        <begin position="1"/>
        <end position="32"/>
    </location>
</feature>
<dbReference type="PANTHER" id="PTHR13878:SF67">
    <property type="entry name" value="L-GULONOLACTONE OXIDASE 5"/>
    <property type="match status" value="1"/>
</dbReference>
<dbReference type="AlphaFoldDB" id="A0A5N5NPQ0"/>
<dbReference type="Pfam" id="PF01565">
    <property type="entry name" value="FAD_binding_4"/>
    <property type="match status" value="1"/>
</dbReference>
<evidence type="ECO:0000256" key="11">
    <source>
        <dbReference type="SAM" id="SignalP"/>
    </source>
</evidence>
<dbReference type="InterPro" id="IPR016166">
    <property type="entry name" value="FAD-bd_PCMH"/>
</dbReference>
<keyword evidence="9" id="KW-0560">Oxidoreductase</keyword>
<evidence type="ECO:0000313" key="14">
    <source>
        <dbReference type="Proteomes" id="UP000326939"/>
    </source>
</evidence>
<protein>
    <recommendedName>
        <fullName evidence="4">L-gulonolactone oxidase</fullName>
        <ecNumber evidence="4">1.1.3.8</ecNumber>
    </recommendedName>
</protein>
<dbReference type="GO" id="GO:0019853">
    <property type="term" value="P:L-ascorbic acid biosynthetic process"/>
    <property type="evidence" value="ECO:0007669"/>
    <property type="project" value="UniProtKB-UniPathway"/>
</dbReference>
<comment type="similarity">
    <text evidence="3">Belongs to the oxygen-dependent FAD-linked oxidoreductase family.</text>
</comment>
<dbReference type="EC" id="1.1.3.8" evidence="4"/>
<dbReference type="Pfam" id="PF04030">
    <property type="entry name" value="ALO"/>
    <property type="match status" value="1"/>
</dbReference>
<keyword evidence="7 11" id="KW-0732">Signal</keyword>
<comment type="caution">
    <text evidence="13">The sequence shown here is derived from an EMBL/GenBank/DDBJ whole genome shotgun (WGS) entry which is preliminary data.</text>
</comment>
<evidence type="ECO:0000256" key="2">
    <source>
        <dbReference type="ARBA" id="ARBA00005147"/>
    </source>
</evidence>
<keyword evidence="5" id="KW-0285">Flavoprotein</keyword>
<dbReference type="GO" id="GO:0050105">
    <property type="term" value="F:L-gulonolactone oxidase activity"/>
    <property type="evidence" value="ECO:0007669"/>
    <property type="project" value="UniProtKB-EC"/>
</dbReference>
<dbReference type="InterPro" id="IPR006094">
    <property type="entry name" value="Oxid_FAD_bind_N"/>
</dbReference>
<keyword evidence="8" id="KW-0274">FAD</keyword>
<dbReference type="Gene3D" id="3.30.70.2520">
    <property type="match status" value="1"/>
</dbReference>
<feature type="domain" description="FAD-binding PCMH-type" evidence="12">
    <location>
        <begin position="61"/>
        <end position="242"/>
    </location>
</feature>
<dbReference type="UniPathway" id="UPA00132"/>
<proteinExistence type="inferred from homology"/>
<comment type="pathway">
    <text evidence="2">Cofactor biosynthesis; L-ascorbate biosynthesis.</text>
</comment>
<evidence type="ECO:0000313" key="13">
    <source>
        <dbReference type="EMBL" id="KAB5569272.1"/>
    </source>
</evidence>
<dbReference type="Gene3D" id="3.30.43.10">
    <property type="entry name" value="Uridine Diphospho-n-acetylenolpyruvylglucosamine Reductase, domain 2"/>
    <property type="match status" value="1"/>
</dbReference>
<dbReference type="SUPFAM" id="SSF56176">
    <property type="entry name" value="FAD-binding/transporter-associated domain-like"/>
    <property type="match status" value="1"/>
</dbReference>
<comment type="catalytic activity">
    <reaction evidence="10">
        <text>L-gulono-1,4-lactone + O2 = L-ascorbate + H2O2 + H(+)</text>
        <dbReference type="Rhea" id="RHEA:32363"/>
        <dbReference type="ChEBI" id="CHEBI:15378"/>
        <dbReference type="ChEBI" id="CHEBI:15379"/>
        <dbReference type="ChEBI" id="CHEBI:16240"/>
        <dbReference type="ChEBI" id="CHEBI:17587"/>
        <dbReference type="ChEBI" id="CHEBI:38290"/>
        <dbReference type="EC" id="1.1.3.8"/>
    </reaction>
</comment>
<organism evidence="13 14">
    <name type="scientific">Salix brachista</name>
    <dbReference type="NCBI Taxonomy" id="2182728"/>
    <lineage>
        <taxon>Eukaryota</taxon>
        <taxon>Viridiplantae</taxon>
        <taxon>Streptophyta</taxon>
        <taxon>Embryophyta</taxon>
        <taxon>Tracheophyta</taxon>
        <taxon>Spermatophyta</taxon>
        <taxon>Magnoliopsida</taxon>
        <taxon>eudicotyledons</taxon>
        <taxon>Gunneridae</taxon>
        <taxon>Pentapetalae</taxon>
        <taxon>rosids</taxon>
        <taxon>fabids</taxon>
        <taxon>Malpighiales</taxon>
        <taxon>Salicaceae</taxon>
        <taxon>Saliceae</taxon>
        <taxon>Salix</taxon>
    </lineage>
</organism>
<dbReference type="InterPro" id="IPR036318">
    <property type="entry name" value="FAD-bd_PCMH-like_sf"/>
</dbReference>
<dbReference type="InterPro" id="IPR010030">
    <property type="entry name" value="GULO_Plant"/>
</dbReference>
<evidence type="ECO:0000256" key="5">
    <source>
        <dbReference type="ARBA" id="ARBA00022630"/>
    </source>
</evidence>
<sequence length="628" mass="69449">MQLMSILKRMEIFLRILLSTSCLLLVVFMVDCSPPENHIKCSSANTNCTITNSYGTFPDRSICQAANVAYPTTEEELISIVAEATRARRKVKVATRYSHSIPKLVCPDGQNGLLISTNYLNRTLEIDVQSMTMSVESGVSLRQLINEAAKAGLALPYSPYWWGLTIGGLLSTGAHGSTLWGKGSAIHDYVVALTIVSPGGSKDGYAKVRRLNETNSSELDAARVSLGVLGVISKRAIDIDIQYTKGDCHLQHFVTQNDRAGDPDDRGSTTSHVTLQLQPLFKRSISYVVKSDTDLGDQVASFGRQHEFADISWYPSQGKAVYRVDDRVSSNTSGNGLYDSIPFRSTLSLGLAVIRATEDTQESMKDPDGKCASAKLITSTLIQMAYGLTNNGLVFTGYPIIGYHNRLQSSGTCLDSPEDALITACPWDSRIKGEYFFQATFSISLSVVKSFIQDVQKLVKMEPRALCGLEQYNGILMRYVKASSAYLGKEDDALDFDITFYRNKDPAKPRLYEDILEEIEQLAVFKYGGLPHWGKNRNLVFSGALEKYKKAGAFLRVKEKYDPLGLFSNEWTDQVLGLKGETRKNLSRRKGMYPRFYSGAVTARDEGSVTADGLVVLQTQNQELLNNQ</sequence>
<keyword evidence="14" id="KW-1185">Reference proteome</keyword>
<dbReference type="PANTHER" id="PTHR13878">
    <property type="entry name" value="GULONOLACTONE OXIDASE"/>
    <property type="match status" value="1"/>
</dbReference>
<keyword evidence="6" id="KW-0060">Ascorbate biosynthesis</keyword>
<dbReference type="GO" id="GO:0016020">
    <property type="term" value="C:membrane"/>
    <property type="evidence" value="ECO:0007669"/>
    <property type="project" value="InterPro"/>
</dbReference>